<gene>
    <name evidence="1" type="ordered locus">RBRH_02117</name>
</gene>
<dbReference type="Pfam" id="PF12787">
    <property type="entry name" value="EcsC"/>
    <property type="match status" value="1"/>
</dbReference>
<accession>E5ALT2</accession>
<organism evidence="1 2">
    <name type="scientific">Mycetohabitans rhizoxinica (strain DSM 19002 / CIP 109453 / HKI 454)</name>
    <name type="common">Paraburkholderia rhizoxinica</name>
    <dbReference type="NCBI Taxonomy" id="882378"/>
    <lineage>
        <taxon>Bacteria</taxon>
        <taxon>Pseudomonadati</taxon>
        <taxon>Pseudomonadota</taxon>
        <taxon>Betaproteobacteria</taxon>
        <taxon>Burkholderiales</taxon>
        <taxon>Burkholderiaceae</taxon>
        <taxon>Mycetohabitans</taxon>
    </lineage>
</organism>
<dbReference type="PANTHER" id="PTHR41260">
    <property type="entry name" value="PROTEIN ECSC"/>
    <property type="match status" value="1"/>
</dbReference>
<dbReference type="AlphaFoldDB" id="E5ALT2"/>
<protein>
    <submittedName>
        <fullName evidence="1">Protein ecsC</fullName>
    </submittedName>
</protein>
<sequence length="322" mass="33813">MATAVVESSFCVPEFNAMSHALTAPSNATMQDADLKALHSARQLLERPGLAIKLTSLLGAPFEALLSRLPAGANDKVLDATHIALRRCLRAALHSLGHRDSALPLSTDYTPAMADAQARPATLEAIAAPRPRNWLHKVAVATTGAAGGAFGLVALPIELPVTTTLMFRSICDIARSEGEDLSTLDVQLECLSVLAMGHTAIGPGRAEMGYFFVRGALAQAVSKASSDVAAKGFAHGMAAQASTALARLINTVAARFSVQVGEQVAAKSVPALGAVLGALVNAAFIEHFQNMAHAHFTVRRLERRYGEPTVRAAYDAIARHAP</sequence>
<dbReference type="KEGG" id="brh:RBRH_02117"/>
<dbReference type="STRING" id="882378.RBRH_02117"/>
<dbReference type="eggNOG" id="ENOG502Z7KX">
    <property type="taxonomic scope" value="Bacteria"/>
</dbReference>
<dbReference type="EMBL" id="FR687359">
    <property type="protein sequence ID" value="CBW76103.1"/>
    <property type="molecule type" value="Genomic_DNA"/>
</dbReference>
<dbReference type="Proteomes" id="UP000007437">
    <property type="component" value="Chromosome"/>
</dbReference>
<name>E5ALT2_MYCRK</name>
<evidence type="ECO:0000313" key="2">
    <source>
        <dbReference type="Proteomes" id="UP000007437"/>
    </source>
</evidence>
<dbReference type="HOGENOM" id="CLU_087250_0_0_4"/>
<reference evidence="1 2" key="1">
    <citation type="journal article" date="2011" name="J. Bacteriol.">
        <title>Complete genome sequence of Burkholderia rhizoxinica, an endosymbiont of Rhizopus microsporus.</title>
        <authorList>
            <person name="Lackner G."/>
            <person name="Moebius N."/>
            <person name="Partida-Martinez L."/>
            <person name="Hertweck C."/>
        </authorList>
    </citation>
    <scope>NUCLEOTIDE SEQUENCE [LARGE SCALE GENOMIC DNA]</scope>
    <source>
        <strain evidence="2">DSM 19002 / CIP 109453 / HKI 454</strain>
    </source>
</reference>
<proteinExistence type="predicted"/>
<evidence type="ECO:0000313" key="1">
    <source>
        <dbReference type="EMBL" id="CBW76103.1"/>
    </source>
</evidence>
<dbReference type="PANTHER" id="PTHR41260:SF1">
    <property type="entry name" value="PROTEIN ECSC"/>
    <property type="match status" value="1"/>
</dbReference>
<dbReference type="InterPro" id="IPR024787">
    <property type="entry name" value="EcsC"/>
</dbReference>